<dbReference type="Proteomes" id="UP000005143">
    <property type="component" value="Unassembled WGS sequence"/>
</dbReference>
<protein>
    <submittedName>
        <fullName evidence="3">Uncharacterized protein</fullName>
    </submittedName>
</protein>
<comment type="caution">
    <text evidence="3">The sequence shown here is derived from an EMBL/GenBank/DDBJ whole genome shotgun (WGS) entry which is preliminary data.</text>
</comment>
<proteinExistence type="predicted"/>
<evidence type="ECO:0000313" key="4">
    <source>
        <dbReference type="Proteomes" id="UP000005143"/>
    </source>
</evidence>
<dbReference type="AlphaFoldDB" id="H0EB49"/>
<keyword evidence="4" id="KW-1185">Reference proteome</keyword>
<evidence type="ECO:0000256" key="1">
    <source>
        <dbReference type="SAM" id="Coils"/>
    </source>
</evidence>
<name>H0EB49_9ACTN</name>
<evidence type="ECO:0000256" key="2">
    <source>
        <dbReference type="SAM" id="MobiDB-lite"/>
    </source>
</evidence>
<dbReference type="RefSeq" id="WP_007578714.1">
    <property type="nucleotide sequence ID" value="NZ_AGUD01000303.1"/>
</dbReference>
<keyword evidence="1" id="KW-0175">Coiled coil</keyword>
<dbReference type="EMBL" id="AGUD01000303">
    <property type="protein sequence ID" value="EHN09124.1"/>
    <property type="molecule type" value="Genomic_DNA"/>
</dbReference>
<evidence type="ECO:0000313" key="3">
    <source>
        <dbReference type="EMBL" id="EHN09124.1"/>
    </source>
</evidence>
<sequence length="113" mass="11438">MSDPVAGAPTPDGGPVAAARTAMEAAREATGAAITARAQALAEAARLRERSQAAGGLAELTSSANAHDARAARLDARIDQLRDLAHRAEVAYEALRADRGDADDQPAPSAPAA</sequence>
<gene>
    <name evidence="3" type="ORF">PAI11_40760</name>
</gene>
<feature type="region of interest" description="Disordered" evidence="2">
    <location>
        <begin position="1"/>
        <end position="22"/>
    </location>
</feature>
<feature type="coiled-coil region" evidence="1">
    <location>
        <begin position="64"/>
        <end position="98"/>
    </location>
</feature>
<reference evidence="3 4" key="1">
    <citation type="journal article" date="2013" name="Biodegradation">
        <title>Quantitative proteomic analysis of ibuprofen-degrading Patulibacter sp. strain I11.</title>
        <authorList>
            <person name="Almeida B."/>
            <person name="Kjeldal H."/>
            <person name="Lolas I."/>
            <person name="Knudsen A.D."/>
            <person name="Carvalho G."/>
            <person name="Nielsen K.L."/>
            <person name="Barreto Crespo M.T."/>
            <person name="Stensballe A."/>
            <person name="Nielsen J.L."/>
        </authorList>
    </citation>
    <scope>NUCLEOTIDE SEQUENCE [LARGE SCALE GENOMIC DNA]</scope>
    <source>
        <strain evidence="3 4">I11</strain>
    </source>
</reference>
<accession>H0EB49</accession>
<organism evidence="3 4">
    <name type="scientific">Patulibacter medicamentivorans</name>
    <dbReference type="NCBI Taxonomy" id="1097667"/>
    <lineage>
        <taxon>Bacteria</taxon>
        <taxon>Bacillati</taxon>
        <taxon>Actinomycetota</taxon>
        <taxon>Thermoleophilia</taxon>
        <taxon>Solirubrobacterales</taxon>
        <taxon>Patulibacteraceae</taxon>
        <taxon>Patulibacter</taxon>
    </lineage>
</organism>